<organism evidence="2 3">
    <name type="scientific">Thelephora terrestris</name>
    <dbReference type="NCBI Taxonomy" id="56493"/>
    <lineage>
        <taxon>Eukaryota</taxon>
        <taxon>Fungi</taxon>
        <taxon>Dikarya</taxon>
        <taxon>Basidiomycota</taxon>
        <taxon>Agaricomycotina</taxon>
        <taxon>Agaricomycetes</taxon>
        <taxon>Thelephorales</taxon>
        <taxon>Thelephoraceae</taxon>
        <taxon>Thelephora</taxon>
    </lineage>
</organism>
<dbReference type="Pfam" id="PF20236">
    <property type="entry name" value="DUF6593"/>
    <property type="match status" value="1"/>
</dbReference>
<name>A0A9P6LBI2_9AGAM</name>
<protein>
    <recommendedName>
        <fullName evidence="1">DUF6593 domain-containing protein</fullName>
    </recommendedName>
</protein>
<dbReference type="AlphaFoldDB" id="A0A9P6LBI2"/>
<accession>A0A9P6LBI2</accession>
<dbReference type="EMBL" id="WIUZ02000002">
    <property type="protein sequence ID" value="KAF9791196.1"/>
    <property type="molecule type" value="Genomic_DNA"/>
</dbReference>
<feature type="domain" description="DUF6593" evidence="1">
    <location>
        <begin position="14"/>
        <end position="178"/>
    </location>
</feature>
<proteinExistence type="predicted"/>
<comment type="caution">
    <text evidence="2">The sequence shown here is derived from an EMBL/GenBank/DDBJ whole genome shotgun (WGS) entry which is preliminary data.</text>
</comment>
<gene>
    <name evidence="2" type="ORF">BJ322DRAFT_434364</name>
</gene>
<sequence>MNMNLTFNPDEEGDILNTTVRDSETGSIMYTVETPKCAEGTLTTTVTRQNQIDGSTRFAFRILWGGEKRALDDASVVLDSRTLEEVPVRHVLESAPGSATYGSVHVNDVEYRWKPKGTGSKVVLVNKATNRTVAESHSRIRSSFFRKPRDMSLEISETISPAIDVLLLTFILVWMERQRERTKRYWSAAYDVANLPPLPVED</sequence>
<dbReference type="InterPro" id="IPR046528">
    <property type="entry name" value="DUF6593"/>
</dbReference>
<evidence type="ECO:0000259" key="1">
    <source>
        <dbReference type="Pfam" id="PF20236"/>
    </source>
</evidence>
<reference evidence="2" key="1">
    <citation type="journal article" date="2020" name="Nat. Commun.">
        <title>Large-scale genome sequencing of mycorrhizal fungi provides insights into the early evolution of symbiotic traits.</title>
        <authorList>
            <person name="Miyauchi S."/>
            <person name="Kiss E."/>
            <person name="Kuo A."/>
            <person name="Drula E."/>
            <person name="Kohler A."/>
            <person name="Sanchez-Garcia M."/>
            <person name="Morin E."/>
            <person name="Andreopoulos B."/>
            <person name="Barry K.W."/>
            <person name="Bonito G."/>
            <person name="Buee M."/>
            <person name="Carver A."/>
            <person name="Chen C."/>
            <person name="Cichocki N."/>
            <person name="Clum A."/>
            <person name="Culley D."/>
            <person name="Crous P.W."/>
            <person name="Fauchery L."/>
            <person name="Girlanda M."/>
            <person name="Hayes R.D."/>
            <person name="Keri Z."/>
            <person name="LaButti K."/>
            <person name="Lipzen A."/>
            <person name="Lombard V."/>
            <person name="Magnuson J."/>
            <person name="Maillard F."/>
            <person name="Murat C."/>
            <person name="Nolan M."/>
            <person name="Ohm R.A."/>
            <person name="Pangilinan J."/>
            <person name="Pereira M.F."/>
            <person name="Perotto S."/>
            <person name="Peter M."/>
            <person name="Pfister S."/>
            <person name="Riley R."/>
            <person name="Sitrit Y."/>
            <person name="Stielow J.B."/>
            <person name="Szollosi G."/>
            <person name="Zifcakova L."/>
            <person name="Stursova M."/>
            <person name="Spatafora J.W."/>
            <person name="Tedersoo L."/>
            <person name="Vaario L.M."/>
            <person name="Yamada A."/>
            <person name="Yan M."/>
            <person name="Wang P."/>
            <person name="Xu J."/>
            <person name="Bruns T."/>
            <person name="Baldrian P."/>
            <person name="Vilgalys R."/>
            <person name="Dunand C."/>
            <person name="Henrissat B."/>
            <person name="Grigoriev I.V."/>
            <person name="Hibbett D."/>
            <person name="Nagy L.G."/>
            <person name="Martin F.M."/>
        </authorList>
    </citation>
    <scope>NUCLEOTIDE SEQUENCE</scope>
    <source>
        <strain evidence="2">UH-Tt-Lm1</strain>
    </source>
</reference>
<keyword evidence="3" id="KW-1185">Reference proteome</keyword>
<dbReference type="Proteomes" id="UP000736335">
    <property type="component" value="Unassembled WGS sequence"/>
</dbReference>
<evidence type="ECO:0000313" key="3">
    <source>
        <dbReference type="Proteomes" id="UP000736335"/>
    </source>
</evidence>
<evidence type="ECO:0000313" key="2">
    <source>
        <dbReference type="EMBL" id="KAF9791196.1"/>
    </source>
</evidence>
<reference evidence="2" key="2">
    <citation type="submission" date="2020-11" db="EMBL/GenBank/DDBJ databases">
        <authorList>
            <consortium name="DOE Joint Genome Institute"/>
            <person name="Kuo A."/>
            <person name="Miyauchi S."/>
            <person name="Kiss E."/>
            <person name="Drula E."/>
            <person name="Kohler A."/>
            <person name="Sanchez-Garcia M."/>
            <person name="Andreopoulos B."/>
            <person name="Barry K.W."/>
            <person name="Bonito G."/>
            <person name="Buee M."/>
            <person name="Carver A."/>
            <person name="Chen C."/>
            <person name="Cichocki N."/>
            <person name="Clum A."/>
            <person name="Culley D."/>
            <person name="Crous P.W."/>
            <person name="Fauchery L."/>
            <person name="Girlanda M."/>
            <person name="Hayes R."/>
            <person name="Keri Z."/>
            <person name="Labutti K."/>
            <person name="Lipzen A."/>
            <person name="Lombard V."/>
            <person name="Magnuson J."/>
            <person name="Maillard F."/>
            <person name="Morin E."/>
            <person name="Murat C."/>
            <person name="Nolan M."/>
            <person name="Ohm R."/>
            <person name="Pangilinan J."/>
            <person name="Pereira M."/>
            <person name="Perotto S."/>
            <person name="Peter M."/>
            <person name="Riley R."/>
            <person name="Sitrit Y."/>
            <person name="Stielow B."/>
            <person name="Szollosi G."/>
            <person name="Zifcakova L."/>
            <person name="Stursova M."/>
            <person name="Spatafora J.W."/>
            <person name="Tedersoo L."/>
            <person name="Vaario L.-M."/>
            <person name="Yamada A."/>
            <person name="Yan M."/>
            <person name="Wang P."/>
            <person name="Xu J."/>
            <person name="Bruns T."/>
            <person name="Baldrian P."/>
            <person name="Vilgalys R."/>
            <person name="Henrissat B."/>
            <person name="Grigoriev I.V."/>
            <person name="Hibbett D."/>
            <person name="Nagy L.G."/>
            <person name="Martin F.M."/>
        </authorList>
    </citation>
    <scope>NUCLEOTIDE SEQUENCE</scope>
    <source>
        <strain evidence="2">UH-Tt-Lm1</strain>
    </source>
</reference>
<dbReference type="OrthoDB" id="3256331at2759"/>